<gene>
    <name evidence="2" type="ORF">JR064_12240</name>
</gene>
<feature type="transmembrane region" description="Helical" evidence="1">
    <location>
        <begin position="283"/>
        <end position="302"/>
    </location>
</feature>
<organism evidence="2 3">
    <name type="scientific">Xanthomonas bonasiae</name>
    <dbReference type="NCBI Taxonomy" id="2810351"/>
    <lineage>
        <taxon>Bacteria</taxon>
        <taxon>Pseudomonadati</taxon>
        <taxon>Pseudomonadota</taxon>
        <taxon>Gammaproteobacteria</taxon>
        <taxon>Lysobacterales</taxon>
        <taxon>Lysobacteraceae</taxon>
        <taxon>Xanthomonas</taxon>
    </lineage>
</organism>
<keyword evidence="1" id="KW-0472">Membrane</keyword>
<sequence length="331" mass="36542">MDNQAVKELENEWNLYRQGESEQLKLFSQNVRLALVLMAIRMAGAQFGRFADDIRRDLIARQLPNGSWGEWWVSGGEHDEIGKTLASSMVVLGLSLRAPGSSGVCDVSVRWASNQSPLPMSGAGKSKLDAVIHTLAVVVNRQNDMGEFYRILKSAAWRDLMQEGDYLAVHFYDYKWRVKKRLLHGREYVIAPVNLLAGIASLQCKQKTLASLVGLDLANAVAKSMVSRNGLYIVGEGARASSLNQAWASILIAGSSLQFSSQKGLRVILILFKKRKNKFFDKWFPAISVCLGTFLSAFAPDVPIAKGGAAVLLIILGWITSNSISLVWRRS</sequence>
<evidence type="ECO:0000256" key="1">
    <source>
        <dbReference type="SAM" id="Phobius"/>
    </source>
</evidence>
<evidence type="ECO:0000313" key="3">
    <source>
        <dbReference type="Proteomes" id="UP000695802"/>
    </source>
</evidence>
<name>A0ABS3B5S2_9XANT</name>
<proteinExistence type="predicted"/>
<feature type="transmembrane region" description="Helical" evidence="1">
    <location>
        <begin position="308"/>
        <end position="328"/>
    </location>
</feature>
<reference evidence="2 3" key="1">
    <citation type="submission" date="2021-02" db="EMBL/GenBank/DDBJ databases">
        <title>Taxonomically Unique Crown Gall-Associated Xanthomonas Stains Have Deficiency in Virulence Repertories.</title>
        <authorList>
            <person name="Mafakheri H."/>
            <person name="Taghavi S.M."/>
            <person name="Dimkic I."/>
            <person name="Nemanja K."/>
            <person name="Osdaghi E."/>
        </authorList>
    </citation>
    <scope>NUCLEOTIDE SEQUENCE [LARGE SCALE GENOMIC DNA]</scope>
    <source>
        <strain evidence="2 3">FX4</strain>
    </source>
</reference>
<evidence type="ECO:0000313" key="2">
    <source>
        <dbReference type="EMBL" id="MBN6102940.1"/>
    </source>
</evidence>
<keyword evidence="1" id="KW-1133">Transmembrane helix</keyword>
<dbReference type="EMBL" id="JAFIWB010000012">
    <property type="protein sequence ID" value="MBN6102940.1"/>
    <property type="molecule type" value="Genomic_DNA"/>
</dbReference>
<comment type="caution">
    <text evidence="2">The sequence shown here is derived from an EMBL/GenBank/DDBJ whole genome shotgun (WGS) entry which is preliminary data.</text>
</comment>
<keyword evidence="3" id="KW-1185">Reference proteome</keyword>
<protein>
    <submittedName>
        <fullName evidence="2">Uncharacterized protein</fullName>
    </submittedName>
</protein>
<keyword evidence="1" id="KW-0812">Transmembrane</keyword>
<dbReference type="Proteomes" id="UP000695802">
    <property type="component" value="Unassembled WGS sequence"/>
</dbReference>
<accession>A0ABS3B5S2</accession>